<comment type="similarity">
    <text evidence="5">Belongs to the TRAFAC class myosin-kinesin ATPase superfamily. Kinesin family.</text>
</comment>
<keyword evidence="3" id="KW-0175">Coiled coil</keyword>
<keyword evidence="2 5" id="KW-0067">ATP-binding</keyword>
<name>A0A6P7JSG3_9TELE</name>
<dbReference type="InterPro" id="IPR008984">
    <property type="entry name" value="SMAD_FHA_dom_sf"/>
</dbReference>
<sequence length="1355" mass="148571">MSSVRVAVRVRPLNKREKELASKSIVHMQGNTTSILKPSFVRGDKLKDRGKTFSFDFSYDSSDRESSKFASQQRIFQDLGCDVLKAAFEGFNACVFTYGQTGSGKSYTMMGLKDDKGLIPRICEGFFLEISNRGTSDAVSFHTEVSYLEIYNERVQDLLKKRAPSAEGGGLRVREHPRDGAYVENLSKHLVKNHSDMEDLIIFGNANRTTACTGMNDFSSRSHAIFTITFIQARFDADIPCETVSKIHLVDLAGSERAASTCTTGTRLKEGSNINKSLVILGSVISALADLSVGGQSAKKKQIFIPYRDSVLTWLLKDSLGGNARTTMIATISPADVNYAETLSTLRYASRAKNIVNTPIVNEDCSVKVIRELQAEVTRLRRLLEEATQVSHESSSSVTVMKRLHQNEAKVVAFTEKWTSKWGETESVLQEETVALRKEGSAVVLDCQLPHLISIDEDLLSTGITLYYLKEGRTLIGSCSCDIVLHGPGLLSEHCVLENHAGTVTLFPQEGALCSINGCLATDPCQLTQGAVIQLGTGTTLRFNHPTAASQLREKCQYPSSLARRPRTRSVEEKLNQQEVGLQQVSESQNRCNWGIKTIQNSGTPHQRRAERKSKATPGRYPVPQSSFELDGGTLQGGVSTGDGQEQERDLCHKSGPGLISERPQKKTPSRDGAASYKAEEVWPGDASLQQTSVLGPGDGCGMKPEGNANEIQGVVTDCYKGRPGSGGNSLGSTSHLQSSRGSGSMSVLPQTRACSQLNRKTLGSQTPCCLAEETTFQGQLSGGGMDEAGGLKEIPGACVTETAEAPFQKSGLGSLFSRVSWFVQDAGRLLWRSPTVLQRVTEVRLRPIRARWSSQVVSLVRESNVLSVVKDSQVFSMFRGSFVFSLIDSHIFSMVKELPLIQHIQMEITQQLQPAEAAQMIQGCINPENAQLLVLTPTQTFSKAEELPDDVQLVPEAIWRRTGGVQALQSPHKCNIADDVHMKQGQQLPLKHLDETKVNPGGQDQPSKQSVRSVIQTLIRFPDSLLKLQTLPLFDMMEALQSIISPSVITSQKIVALHWLNVAKYTQPEPQPALLILMESALYTLTTDSGLLVLFHHLPLLQLKEIQIGLAGHSLRLMGASEESILGVYTHSQEHTKELCWAILGVLCPVNSGLYQHPLLCENLMKLSLDWQVSVPNLLLDAGLKVCSQFQNSLAELVYLLHCNMDQETVTLGEVEVLLYTSVAVCISPSTHREHVAQFLLTDTHFGVVKEDMVFYSTPRSTTAIPCRPQFHDLTLRQRSDVRCMLLHDEDKSGPVRLDVILANVKGMGHPETVAEAAGPSAHALNSSPHAEVWKLTFSCSTEAACLINHLSNV</sequence>
<dbReference type="RefSeq" id="XP_028279848.1">
    <property type="nucleotide sequence ID" value="XM_028424047.1"/>
</dbReference>
<evidence type="ECO:0000256" key="5">
    <source>
        <dbReference type="PROSITE-ProRule" id="PRU00283"/>
    </source>
</evidence>
<evidence type="ECO:0000313" key="8">
    <source>
        <dbReference type="Proteomes" id="UP000515145"/>
    </source>
</evidence>
<dbReference type="CTD" id="567045"/>
<gene>
    <name evidence="9" type="primary">kif16bb</name>
</gene>
<evidence type="ECO:0000259" key="7">
    <source>
        <dbReference type="PROSITE" id="PS50067"/>
    </source>
</evidence>
<feature type="region of interest" description="Disordered" evidence="6">
    <location>
        <begin position="725"/>
        <end position="748"/>
    </location>
</feature>
<keyword evidence="1 5" id="KW-0547">Nucleotide-binding</keyword>
<dbReference type="GO" id="GO:0007018">
    <property type="term" value="P:microtubule-based movement"/>
    <property type="evidence" value="ECO:0007669"/>
    <property type="project" value="InterPro"/>
</dbReference>
<evidence type="ECO:0000313" key="9">
    <source>
        <dbReference type="RefSeq" id="XP_028279848.1"/>
    </source>
</evidence>
<dbReference type="SUPFAM" id="SSF52540">
    <property type="entry name" value="P-loop containing nucleoside triphosphate hydrolases"/>
    <property type="match status" value="1"/>
</dbReference>
<dbReference type="InterPro" id="IPR027417">
    <property type="entry name" value="P-loop_NTPase"/>
</dbReference>
<protein>
    <submittedName>
        <fullName evidence="9">Uncharacterized protein kif16bb</fullName>
    </submittedName>
</protein>
<dbReference type="InterPro" id="IPR001752">
    <property type="entry name" value="Kinesin_motor_dom"/>
</dbReference>
<evidence type="ECO:0000256" key="4">
    <source>
        <dbReference type="ARBA" id="ARBA00023175"/>
    </source>
</evidence>
<dbReference type="InterPro" id="IPR036961">
    <property type="entry name" value="Kinesin_motor_dom_sf"/>
</dbReference>
<keyword evidence="8" id="KW-1185">Reference proteome</keyword>
<evidence type="ECO:0000256" key="1">
    <source>
        <dbReference type="ARBA" id="ARBA00022741"/>
    </source>
</evidence>
<dbReference type="PROSITE" id="PS50067">
    <property type="entry name" value="KINESIN_MOTOR_2"/>
    <property type="match status" value="1"/>
</dbReference>
<feature type="region of interest" description="Disordered" evidence="6">
    <location>
        <begin position="559"/>
        <end position="708"/>
    </location>
</feature>
<dbReference type="InterPro" id="IPR019821">
    <property type="entry name" value="Kinesin_motor_CS"/>
</dbReference>
<feature type="compositionally biased region" description="Polar residues" evidence="6">
    <location>
        <begin position="731"/>
        <end position="748"/>
    </location>
</feature>
<dbReference type="GeneID" id="114447658"/>
<dbReference type="SUPFAM" id="SSF49879">
    <property type="entry name" value="SMAD/FHA domain"/>
    <property type="match status" value="1"/>
</dbReference>
<accession>A0A6P7JSG3</accession>
<dbReference type="PRINTS" id="PR00380">
    <property type="entry name" value="KINESINHEAVY"/>
</dbReference>
<dbReference type="InParanoid" id="A0A6P7JSG3"/>
<dbReference type="Gene3D" id="3.40.850.10">
    <property type="entry name" value="Kinesin motor domain"/>
    <property type="match status" value="1"/>
</dbReference>
<dbReference type="GO" id="GO:0005524">
    <property type="term" value="F:ATP binding"/>
    <property type="evidence" value="ECO:0007669"/>
    <property type="project" value="UniProtKB-UniRule"/>
</dbReference>
<organism evidence="8 9">
    <name type="scientific">Parambassis ranga</name>
    <name type="common">Indian glassy fish</name>
    <dbReference type="NCBI Taxonomy" id="210632"/>
    <lineage>
        <taxon>Eukaryota</taxon>
        <taxon>Metazoa</taxon>
        <taxon>Chordata</taxon>
        <taxon>Craniata</taxon>
        <taxon>Vertebrata</taxon>
        <taxon>Euteleostomi</taxon>
        <taxon>Actinopterygii</taxon>
        <taxon>Neopterygii</taxon>
        <taxon>Teleostei</taxon>
        <taxon>Neoteleostei</taxon>
        <taxon>Acanthomorphata</taxon>
        <taxon>Ovalentaria</taxon>
        <taxon>Ambassidae</taxon>
        <taxon>Parambassis</taxon>
    </lineage>
</organism>
<evidence type="ECO:0000256" key="3">
    <source>
        <dbReference type="ARBA" id="ARBA00023054"/>
    </source>
</evidence>
<reference evidence="9" key="1">
    <citation type="submission" date="2025-08" db="UniProtKB">
        <authorList>
            <consortium name="RefSeq"/>
        </authorList>
    </citation>
    <scope>IDENTIFICATION</scope>
</reference>
<dbReference type="SMART" id="SM00129">
    <property type="entry name" value="KISc"/>
    <property type="match status" value="1"/>
</dbReference>
<dbReference type="PANTHER" id="PTHR47117">
    <property type="entry name" value="STAR-RELATED LIPID TRANSFER PROTEIN 9"/>
    <property type="match status" value="1"/>
</dbReference>
<dbReference type="Proteomes" id="UP000515145">
    <property type="component" value="Chromosome 15"/>
</dbReference>
<proteinExistence type="inferred from homology"/>
<feature type="domain" description="Kinesin motor" evidence="7">
    <location>
        <begin position="3"/>
        <end position="355"/>
    </location>
</feature>
<dbReference type="GO" id="GO:0008017">
    <property type="term" value="F:microtubule binding"/>
    <property type="evidence" value="ECO:0007669"/>
    <property type="project" value="InterPro"/>
</dbReference>
<keyword evidence="4 5" id="KW-0505">Motor protein</keyword>
<dbReference type="CDD" id="cd01365">
    <property type="entry name" value="KISc_KIF1A_KIF1B"/>
    <property type="match status" value="1"/>
</dbReference>
<dbReference type="GO" id="GO:0003777">
    <property type="term" value="F:microtubule motor activity"/>
    <property type="evidence" value="ECO:0007669"/>
    <property type="project" value="InterPro"/>
</dbReference>
<evidence type="ECO:0000256" key="6">
    <source>
        <dbReference type="SAM" id="MobiDB-lite"/>
    </source>
</evidence>
<feature type="compositionally biased region" description="Polar residues" evidence="6">
    <location>
        <begin position="577"/>
        <end position="605"/>
    </location>
</feature>
<dbReference type="PROSITE" id="PS00411">
    <property type="entry name" value="KINESIN_MOTOR_1"/>
    <property type="match status" value="1"/>
</dbReference>
<dbReference type="FunFam" id="3.40.850.10:FF:000021">
    <property type="entry name" value="kinesin-like protein KIF16B isoform X1"/>
    <property type="match status" value="1"/>
</dbReference>
<dbReference type="Gene3D" id="2.60.200.20">
    <property type="match status" value="1"/>
</dbReference>
<dbReference type="Pfam" id="PF00498">
    <property type="entry name" value="FHA"/>
    <property type="match status" value="1"/>
</dbReference>
<feature type="binding site" evidence="5">
    <location>
        <begin position="99"/>
        <end position="106"/>
    </location>
    <ligand>
        <name>ATP</name>
        <dbReference type="ChEBI" id="CHEBI:30616"/>
    </ligand>
</feature>
<dbReference type="InterPro" id="IPR000253">
    <property type="entry name" value="FHA_dom"/>
</dbReference>
<dbReference type="OrthoDB" id="3176171at2759"/>
<evidence type="ECO:0000256" key="2">
    <source>
        <dbReference type="ARBA" id="ARBA00022840"/>
    </source>
</evidence>
<dbReference type="Pfam" id="PF00225">
    <property type="entry name" value="Kinesin"/>
    <property type="match status" value="1"/>
</dbReference>
<dbReference type="PANTHER" id="PTHR47117:SF6">
    <property type="entry name" value="KINESIN-LIKE PROTEIN KIF16B"/>
    <property type="match status" value="1"/>
</dbReference>